<name>A0A927W7J9_9CLOT</name>
<dbReference type="GO" id="GO:0006313">
    <property type="term" value="P:DNA transposition"/>
    <property type="evidence" value="ECO:0007669"/>
    <property type="project" value="InterPro"/>
</dbReference>
<gene>
    <name evidence="3" type="ORF">E7215_07585</name>
</gene>
<evidence type="ECO:0000313" key="4">
    <source>
        <dbReference type="Proteomes" id="UP000768462"/>
    </source>
</evidence>
<evidence type="ECO:0000259" key="2">
    <source>
        <dbReference type="Pfam" id="PF02371"/>
    </source>
</evidence>
<dbReference type="Pfam" id="PF01548">
    <property type="entry name" value="DEDD_Tnp_IS110"/>
    <property type="match status" value="1"/>
</dbReference>
<comment type="caution">
    <text evidence="3">The sequence shown here is derived from an EMBL/GenBank/DDBJ whole genome shotgun (WGS) entry which is preliminary data.</text>
</comment>
<dbReference type="GO" id="GO:0003677">
    <property type="term" value="F:DNA binding"/>
    <property type="evidence" value="ECO:0007669"/>
    <property type="project" value="InterPro"/>
</dbReference>
<dbReference type="InterPro" id="IPR047650">
    <property type="entry name" value="Transpos_IS110"/>
</dbReference>
<feature type="domain" description="Transposase IS110-like N-terminal" evidence="1">
    <location>
        <begin position="12"/>
        <end position="170"/>
    </location>
</feature>
<dbReference type="Proteomes" id="UP000768462">
    <property type="component" value="Unassembled WGS sequence"/>
</dbReference>
<protein>
    <submittedName>
        <fullName evidence="3">IS110 family transposase</fullName>
    </submittedName>
</protein>
<sequence length="425" mass="48183">MKKVDYLSTLFVGIDIGARQNVVSAINFEQEFLIKMKPVPNSQSGADQLESMLVDILSNSTFKTVIIGLESTSFYGVHIANFLSASEKLMHYKPYVYCLNPKEVANYKDSFNSLDKNDSIDSFVIADFARVGRIHTQPWRGSQYLALQRLTRHRLHIVECLTREKTYMLSNVFLKFSEFALLQGEEHPFSDKYGATASSILTEFLSSEDIANASVEYLVDFVNRKSRKRISDPKMTAEVLQQAARNSYRLDKCLYEPLTTSIACSFNCIQAFEKELKAINKAIEKAVKGMNPVEYQILMSIPGFGPVYSSGILAELGSVHAFPKNDAIAKYAGIVWKENQSGGFKAENTPMNKAGNRYLRYYLIEAAGSVIRHIPEYQEFYQKKFAEVTTHQHRRALALTSRKLIRLIFGLLAKNQLYSSNRVDK</sequence>
<dbReference type="InterPro" id="IPR002525">
    <property type="entry name" value="Transp_IS110-like_N"/>
</dbReference>
<evidence type="ECO:0000259" key="1">
    <source>
        <dbReference type="Pfam" id="PF01548"/>
    </source>
</evidence>
<dbReference type="EMBL" id="SVCM01000084">
    <property type="protein sequence ID" value="MBE6060020.1"/>
    <property type="molecule type" value="Genomic_DNA"/>
</dbReference>
<dbReference type="PANTHER" id="PTHR33055">
    <property type="entry name" value="TRANSPOSASE FOR INSERTION SEQUENCE ELEMENT IS1111A"/>
    <property type="match status" value="1"/>
</dbReference>
<dbReference type="NCBIfam" id="NF033542">
    <property type="entry name" value="transpos_IS110"/>
    <property type="match status" value="1"/>
</dbReference>
<proteinExistence type="predicted"/>
<dbReference type="GO" id="GO:0004803">
    <property type="term" value="F:transposase activity"/>
    <property type="evidence" value="ECO:0007669"/>
    <property type="project" value="InterPro"/>
</dbReference>
<dbReference type="PANTHER" id="PTHR33055:SF13">
    <property type="entry name" value="TRANSPOSASE"/>
    <property type="match status" value="1"/>
</dbReference>
<reference evidence="3" key="1">
    <citation type="submission" date="2019-04" db="EMBL/GenBank/DDBJ databases">
        <title>Evolution of Biomass-Degrading Anaerobic Consortia Revealed by Metagenomics.</title>
        <authorList>
            <person name="Peng X."/>
        </authorList>
    </citation>
    <scope>NUCLEOTIDE SEQUENCE</scope>
    <source>
        <strain evidence="3">SIG254</strain>
    </source>
</reference>
<accession>A0A927W7J9</accession>
<dbReference type="InterPro" id="IPR003346">
    <property type="entry name" value="Transposase_20"/>
</dbReference>
<evidence type="ECO:0000313" key="3">
    <source>
        <dbReference type="EMBL" id="MBE6060020.1"/>
    </source>
</evidence>
<dbReference type="AlphaFoldDB" id="A0A927W7J9"/>
<feature type="domain" description="Transposase IS116/IS110/IS902 C-terminal" evidence="2">
    <location>
        <begin position="296"/>
        <end position="382"/>
    </location>
</feature>
<organism evidence="3 4">
    <name type="scientific">Clostridium sulfidigenes</name>
    <dbReference type="NCBI Taxonomy" id="318464"/>
    <lineage>
        <taxon>Bacteria</taxon>
        <taxon>Bacillati</taxon>
        <taxon>Bacillota</taxon>
        <taxon>Clostridia</taxon>
        <taxon>Eubacteriales</taxon>
        <taxon>Clostridiaceae</taxon>
        <taxon>Clostridium</taxon>
    </lineage>
</organism>
<dbReference type="Pfam" id="PF02371">
    <property type="entry name" value="Transposase_20"/>
    <property type="match status" value="1"/>
</dbReference>